<dbReference type="AlphaFoldDB" id="A0A1U9KF99"/>
<proteinExistence type="predicted"/>
<gene>
    <name evidence="1" type="ORF">A0U92_06345</name>
</gene>
<dbReference type="RefSeq" id="WP_077812500.1">
    <property type="nucleotide sequence ID" value="NZ_CP014692.1"/>
</dbReference>
<evidence type="ECO:0000313" key="1">
    <source>
        <dbReference type="EMBL" id="AQS84456.1"/>
    </source>
</evidence>
<dbReference type="KEGG" id="aace:A0U92_06345"/>
<organism evidence="1 2">
    <name type="scientific">Acetobacter aceti</name>
    <dbReference type="NCBI Taxonomy" id="435"/>
    <lineage>
        <taxon>Bacteria</taxon>
        <taxon>Pseudomonadati</taxon>
        <taxon>Pseudomonadota</taxon>
        <taxon>Alphaproteobacteria</taxon>
        <taxon>Acetobacterales</taxon>
        <taxon>Acetobacteraceae</taxon>
        <taxon>Acetobacter</taxon>
        <taxon>Acetobacter subgen. Acetobacter</taxon>
    </lineage>
</organism>
<protein>
    <submittedName>
        <fullName evidence="1">Uncharacterized protein</fullName>
    </submittedName>
</protein>
<sequence>MVRQLVVGVGEGGIPVTSTVALINLARIAGGAAVLELILIVLRPVLVVVNSCVSEEIYLPEEAAVSDFGPEQEIWCEVSLWKNFSEKI</sequence>
<dbReference type="Proteomes" id="UP000188937">
    <property type="component" value="Chromosome"/>
</dbReference>
<dbReference type="EMBL" id="CP014692">
    <property type="protein sequence ID" value="AQS84456.1"/>
    <property type="molecule type" value="Genomic_DNA"/>
</dbReference>
<reference evidence="1 2" key="1">
    <citation type="submission" date="2016-03" db="EMBL/GenBank/DDBJ databases">
        <title>Acetic acid bacteria sequencing.</title>
        <authorList>
            <person name="Brandt J."/>
            <person name="Jakob F."/>
            <person name="Vogel R.F."/>
        </authorList>
    </citation>
    <scope>NUCLEOTIDE SEQUENCE [LARGE SCALE GENOMIC DNA]</scope>
    <source>
        <strain evidence="1 2">TMW2.1153</strain>
    </source>
</reference>
<name>A0A1U9KF99_ACEAC</name>
<evidence type="ECO:0000313" key="2">
    <source>
        <dbReference type="Proteomes" id="UP000188937"/>
    </source>
</evidence>
<accession>A0A1U9KF99</accession>
<dbReference type="STRING" id="435.A0U92_06345"/>
<keyword evidence="2" id="KW-1185">Reference proteome</keyword>